<protein>
    <submittedName>
        <fullName evidence="7">Proton-dependent oligopeptide transporter family</fullName>
    </submittedName>
</protein>
<dbReference type="InterPro" id="IPR036259">
    <property type="entry name" value="MFS_trans_sf"/>
</dbReference>
<dbReference type="Pfam" id="PF00854">
    <property type="entry name" value="PTR2"/>
    <property type="match status" value="1"/>
</dbReference>
<dbReference type="InterPro" id="IPR000109">
    <property type="entry name" value="POT_fam"/>
</dbReference>
<keyword evidence="8" id="KW-1185">Reference proteome</keyword>
<sequence length="238" mass="26431">MVALGQQHTYAVFQAIQADRRLGNRKFEIPAASYAVIQMLSLTLFIPIYDRVIVPFLRRARGNEGGITILQRVGIGMFLSIITMLVSGIVEQRRRTIALTKPTLGVVPTKGAISSMSALWLIPQLALAGLTEAFANVGLTEIYYKQFPENMRSVAGSLFHCGQAGSSYLSSLLILIVHRTTQGAWLTEDLNKGRVDYFYYMIAGLGVLNLGYFLLCSSWYKYKANHDTLELQLEANAD</sequence>
<dbReference type="GO" id="GO:0022857">
    <property type="term" value="F:transmembrane transporter activity"/>
    <property type="evidence" value="ECO:0007669"/>
    <property type="project" value="InterPro"/>
</dbReference>
<evidence type="ECO:0000256" key="4">
    <source>
        <dbReference type="ARBA" id="ARBA00022989"/>
    </source>
</evidence>
<dbReference type="Gene3D" id="1.20.1250.20">
    <property type="entry name" value="MFS general substrate transporter like domains"/>
    <property type="match status" value="1"/>
</dbReference>
<evidence type="ECO:0000256" key="2">
    <source>
        <dbReference type="ARBA" id="ARBA00005982"/>
    </source>
</evidence>
<gene>
    <name evidence="7" type="ORF">COLO4_29478</name>
</gene>
<dbReference type="OrthoDB" id="8904098at2759"/>
<dbReference type="EMBL" id="AWUE01020366">
    <property type="protein sequence ID" value="OMO68682.1"/>
    <property type="molecule type" value="Genomic_DNA"/>
</dbReference>
<feature type="transmembrane region" description="Helical" evidence="6">
    <location>
        <begin position="69"/>
        <end position="90"/>
    </location>
</feature>
<dbReference type="PANTHER" id="PTHR11654">
    <property type="entry name" value="OLIGOPEPTIDE TRANSPORTER-RELATED"/>
    <property type="match status" value="1"/>
</dbReference>
<feature type="transmembrane region" description="Helical" evidence="6">
    <location>
        <begin position="154"/>
        <end position="177"/>
    </location>
</feature>
<evidence type="ECO:0000313" key="7">
    <source>
        <dbReference type="EMBL" id="OMO68682.1"/>
    </source>
</evidence>
<comment type="similarity">
    <text evidence="2">Belongs to the major facilitator superfamily. Proton-dependent oligopeptide transporter (POT/PTR) (TC 2.A.17) family.</text>
</comment>
<evidence type="ECO:0000313" key="8">
    <source>
        <dbReference type="Proteomes" id="UP000187203"/>
    </source>
</evidence>
<dbReference type="GO" id="GO:0016020">
    <property type="term" value="C:membrane"/>
    <property type="evidence" value="ECO:0007669"/>
    <property type="project" value="UniProtKB-SubCell"/>
</dbReference>
<keyword evidence="4 6" id="KW-1133">Transmembrane helix</keyword>
<comment type="subcellular location">
    <subcellularLocation>
        <location evidence="1">Membrane</location>
        <topology evidence="1">Multi-pass membrane protein</topology>
    </subcellularLocation>
</comment>
<organism evidence="7 8">
    <name type="scientific">Corchorus olitorius</name>
    <dbReference type="NCBI Taxonomy" id="93759"/>
    <lineage>
        <taxon>Eukaryota</taxon>
        <taxon>Viridiplantae</taxon>
        <taxon>Streptophyta</taxon>
        <taxon>Embryophyta</taxon>
        <taxon>Tracheophyta</taxon>
        <taxon>Spermatophyta</taxon>
        <taxon>Magnoliopsida</taxon>
        <taxon>eudicotyledons</taxon>
        <taxon>Gunneridae</taxon>
        <taxon>Pentapetalae</taxon>
        <taxon>rosids</taxon>
        <taxon>malvids</taxon>
        <taxon>Malvales</taxon>
        <taxon>Malvaceae</taxon>
        <taxon>Grewioideae</taxon>
        <taxon>Apeibeae</taxon>
        <taxon>Corchorus</taxon>
    </lineage>
</organism>
<reference evidence="8" key="1">
    <citation type="submission" date="2013-09" db="EMBL/GenBank/DDBJ databases">
        <title>Corchorus olitorius genome sequencing.</title>
        <authorList>
            <person name="Alam M."/>
            <person name="Haque M.S."/>
            <person name="Islam M.S."/>
            <person name="Emdad E.M."/>
            <person name="Islam M.M."/>
            <person name="Ahmed B."/>
            <person name="Halim A."/>
            <person name="Hossen Q.M.M."/>
            <person name="Hossain M.Z."/>
            <person name="Ahmed R."/>
            <person name="Khan M.M."/>
            <person name="Islam R."/>
            <person name="Rashid M.M."/>
            <person name="Khan S.A."/>
            <person name="Rahman M.S."/>
            <person name="Alam M."/>
            <person name="Yahiya A.S."/>
            <person name="Khan M.S."/>
            <person name="Azam M.S."/>
            <person name="Haque T."/>
            <person name="Lashkar M.Z.H."/>
            <person name="Akhand A.I."/>
            <person name="Morshed G."/>
            <person name="Roy S."/>
            <person name="Uddin K.S."/>
            <person name="Rabeya T."/>
            <person name="Hossain A.S."/>
            <person name="Chowdhury A."/>
            <person name="Snigdha A.R."/>
            <person name="Mortoza M.S."/>
            <person name="Matin S.A."/>
            <person name="Hoque S.M.E."/>
            <person name="Islam M.K."/>
            <person name="Roy D.K."/>
            <person name="Haider R."/>
            <person name="Moosa M.M."/>
            <person name="Elias S.M."/>
            <person name="Hasan A.M."/>
            <person name="Jahan S."/>
            <person name="Shafiuddin M."/>
            <person name="Mahmood N."/>
            <person name="Shommy N.S."/>
        </authorList>
    </citation>
    <scope>NUCLEOTIDE SEQUENCE [LARGE SCALE GENOMIC DNA]</scope>
    <source>
        <strain evidence="8">cv. O-4</strain>
    </source>
</reference>
<feature type="transmembrane region" description="Helical" evidence="6">
    <location>
        <begin position="197"/>
        <end position="215"/>
    </location>
</feature>
<name>A0A1R3HEF7_9ROSI</name>
<comment type="caution">
    <text evidence="7">The sequence shown here is derived from an EMBL/GenBank/DDBJ whole genome shotgun (WGS) entry which is preliminary data.</text>
</comment>
<evidence type="ECO:0000256" key="6">
    <source>
        <dbReference type="SAM" id="Phobius"/>
    </source>
</evidence>
<accession>A0A1R3HEF7</accession>
<dbReference type="AlphaFoldDB" id="A0A1R3HEF7"/>
<evidence type="ECO:0000256" key="5">
    <source>
        <dbReference type="ARBA" id="ARBA00023136"/>
    </source>
</evidence>
<evidence type="ECO:0000256" key="3">
    <source>
        <dbReference type="ARBA" id="ARBA00022692"/>
    </source>
</evidence>
<dbReference type="Proteomes" id="UP000187203">
    <property type="component" value="Unassembled WGS sequence"/>
</dbReference>
<dbReference type="SUPFAM" id="SSF103473">
    <property type="entry name" value="MFS general substrate transporter"/>
    <property type="match status" value="1"/>
</dbReference>
<keyword evidence="5 6" id="KW-0472">Membrane</keyword>
<feature type="transmembrane region" description="Helical" evidence="6">
    <location>
        <begin position="29"/>
        <end position="49"/>
    </location>
</feature>
<keyword evidence="3 6" id="KW-0812">Transmembrane</keyword>
<evidence type="ECO:0000256" key="1">
    <source>
        <dbReference type="ARBA" id="ARBA00004141"/>
    </source>
</evidence>
<proteinExistence type="inferred from homology"/>